<feature type="compositionally biased region" description="Low complexity" evidence="1">
    <location>
        <begin position="270"/>
        <end position="280"/>
    </location>
</feature>
<feature type="compositionally biased region" description="Low complexity" evidence="1">
    <location>
        <begin position="352"/>
        <end position="366"/>
    </location>
</feature>
<feature type="region of interest" description="Disordered" evidence="1">
    <location>
        <begin position="849"/>
        <end position="878"/>
    </location>
</feature>
<dbReference type="AlphaFoldDB" id="A0A5C3EIY1"/>
<protein>
    <submittedName>
        <fullName evidence="2">Uncharacterized protein</fullName>
    </submittedName>
</protein>
<evidence type="ECO:0000313" key="3">
    <source>
        <dbReference type="Proteomes" id="UP000324022"/>
    </source>
</evidence>
<feature type="region of interest" description="Disordered" evidence="1">
    <location>
        <begin position="315"/>
        <end position="383"/>
    </location>
</feature>
<evidence type="ECO:0000256" key="1">
    <source>
        <dbReference type="SAM" id="MobiDB-lite"/>
    </source>
</evidence>
<proteinExistence type="predicted"/>
<sequence length="889" mass="95460">MALLLPPAPSMTAKPLPVTMAMQTNTWYCAALAGYPPPGTIEEQLLPAQSLDGQMPRTLLAQDSTLFPPAPESMPGKLALDIRQIPRFTSQALWLQGQSEQEQSETFARDVSASLRRSLPSDEQNSEATVSIGHAGQCVQNPFVGSSGLELHGLAGAVETLAPFQDYRTPLQLSPFHAQAADQLAVDKSATSGGNLASLFRSDVTDGGLPSWDASIPHTAPGPSGSLGLFIPAESQMTLPSVFQTVLPSVDSQSIASRPSDGTMKMPPVASGSGSALASAQKAPTSKRYSLSTVEQAEQQMLDYKRTLTDAHTGRLGGLLGLPHPLPPTSQHDPTSGLSSATYQAQVQDAHLPLSSPASGPSQQPSVLPISSPSWDAKPSWRPSLPREVVSASVFIISRDDTILWFGDSMKACSNDVRDFCLNSVDSDNDVRSAAGLSEQRLKLSDLLADEQAVGWWQQACREVLLKQLQLQRLSQQLSDGDESFQARAPYKKELILRWRCQRGDDVLVELSIVATTMKRCEEGLLMVKVKPVSIPTIARVSSQRMVANVNMRSPVSSRTSVPDQAVQGIVPEKAELRLLVSRYGLVLRASCPPQTMGSSVKSGSPGYEAEARATFAILGDGASMPVFGQSLVDIPKLTPLLHVVAQAAVVGLAQTVKLNSGGRQVTAVVQPVLRTPAPSQTGSRRSNAPAAKVWVSLSAAATINRRPKSSSNLGSFSAFMGLSPSAQQSLSRPISLDRRHSVQSFSQNRDSPVPDFHPGLLFQGDRRASMASVYAHAALAQAAATRQQHAKVADSDSGRCIQPTTLAQSQFKHTEQTVSVEDYLSFLVAKLQKENLLLRQEVEARRRMKNSQIQSQPQLQPPISSLDTQFYSPRKVPGSCPSALQYLS</sequence>
<gene>
    <name evidence="2" type="ORF">UTRI_05864</name>
</gene>
<feature type="compositionally biased region" description="Polar residues" evidence="1">
    <location>
        <begin position="282"/>
        <end position="294"/>
    </location>
</feature>
<feature type="region of interest" description="Disordered" evidence="1">
    <location>
        <begin position="253"/>
        <end position="294"/>
    </location>
</feature>
<accession>A0A5C3EIY1</accession>
<keyword evidence="3" id="KW-1185">Reference proteome</keyword>
<organism evidence="2 3">
    <name type="scientific">Ustilago trichophora</name>
    <dbReference type="NCBI Taxonomy" id="86804"/>
    <lineage>
        <taxon>Eukaryota</taxon>
        <taxon>Fungi</taxon>
        <taxon>Dikarya</taxon>
        <taxon>Basidiomycota</taxon>
        <taxon>Ustilaginomycotina</taxon>
        <taxon>Ustilaginomycetes</taxon>
        <taxon>Ustilaginales</taxon>
        <taxon>Ustilaginaceae</taxon>
        <taxon>Ustilago</taxon>
    </lineage>
</organism>
<dbReference type="Proteomes" id="UP000324022">
    <property type="component" value="Unassembled WGS sequence"/>
</dbReference>
<feature type="compositionally biased region" description="Polar residues" evidence="1">
    <location>
        <begin position="96"/>
        <end position="106"/>
    </location>
</feature>
<evidence type="ECO:0000313" key="2">
    <source>
        <dbReference type="EMBL" id="SPO30025.1"/>
    </source>
</evidence>
<feature type="compositionally biased region" description="Polar residues" evidence="1">
    <location>
        <begin position="329"/>
        <end position="347"/>
    </location>
</feature>
<feature type="region of interest" description="Disordered" evidence="1">
    <location>
        <begin position="96"/>
        <end position="130"/>
    </location>
</feature>
<dbReference type="EMBL" id="OOIN01000031">
    <property type="protein sequence ID" value="SPO30025.1"/>
    <property type="molecule type" value="Genomic_DNA"/>
</dbReference>
<reference evidence="2 3" key="1">
    <citation type="submission" date="2018-03" db="EMBL/GenBank/DDBJ databases">
        <authorList>
            <person name="Guldener U."/>
        </authorList>
    </citation>
    <scope>NUCLEOTIDE SEQUENCE [LARGE SCALE GENOMIC DNA]</scope>
    <source>
        <strain evidence="2 3">NBRC100155</strain>
    </source>
</reference>
<feature type="compositionally biased region" description="Low complexity" evidence="1">
    <location>
        <begin position="852"/>
        <end position="867"/>
    </location>
</feature>
<dbReference type="OrthoDB" id="2556793at2759"/>
<name>A0A5C3EIY1_9BASI</name>